<dbReference type="InterPro" id="IPR036871">
    <property type="entry name" value="PX_dom_sf"/>
</dbReference>
<dbReference type="AlphaFoldDB" id="A0A183D0H7"/>
<feature type="domain" description="PX" evidence="1">
    <location>
        <begin position="1"/>
        <end position="131"/>
    </location>
</feature>
<dbReference type="Proteomes" id="UP000271098">
    <property type="component" value="Unassembled WGS sequence"/>
</dbReference>
<dbReference type="SUPFAM" id="SSF64268">
    <property type="entry name" value="PX domain"/>
    <property type="match status" value="1"/>
</dbReference>
<dbReference type="PANTHER" id="PTHR45827">
    <property type="entry name" value="SORTING NEXIN"/>
    <property type="match status" value="1"/>
</dbReference>
<proteinExistence type="predicted"/>
<evidence type="ECO:0000313" key="2">
    <source>
        <dbReference type="EMBL" id="VDK32865.1"/>
    </source>
</evidence>
<gene>
    <name evidence="2" type="ORF">GPUH_LOCUS2219</name>
</gene>
<organism evidence="4">
    <name type="scientific">Gongylonema pulchrum</name>
    <dbReference type="NCBI Taxonomy" id="637853"/>
    <lineage>
        <taxon>Eukaryota</taxon>
        <taxon>Metazoa</taxon>
        <taxon>Ecdysozoa</taxon>
        <taxon>Nematoda</taxon>
        <taxon>Chromadorea</taxon>
        <taxon>Rhabditida</taxon>
        <taxon>Spirurina</taxon>
        <taxon>Spiruromorpha</taxon>
        <taxon>Spiruroidea</taxon>
        <taxon>Gongylonematidae</taxon>
        <taxon>Gongylonema</taxon>
    </lineage>
</organism>
<dbReference type="PANTHER" id="PTHR45827:SF1">
    <property type="entry name" value="SORTING NEXIN"/>
    <property type="match status" value="1"/>
</dbReference>
<evidence type="ECO:0000259" key="1">
    <source>
        <dbReference type="PROSITE" id="PS50195"/>
    </source>
</evidence>
<evidence type="ECO:0000313" key="4">
    <source>
        <dbReference type="WBParaSite" id="GPUH_0000222301-mRNA-1"/>
    </source>
</evidence>
<dbReference type="Pfam" id="PF00787">
    <property type="entry name" value="PX"/>
    <property type="match status" value="1"/>
</dbReference>
<dbReference type="GO" id="GO:0035091">
    <property type="term" value="F:phosphatidylinositol binding"/>
    <property type="evidence" value="ECO:0007669"/>
    <property type="project" value="InterPro"/>
</dbReference>
<name>A0A183D0H7_9BILA</name>
<reference evidence="2 3" key="2">
    <citation type="submission" date="2018-11" db="EMBL/GenBank/DDBJ databases">
        <authorList>
            <consortium name="Pathogen Informatics"/>
        </authorList>
    </citation>
    <scope>NUCLEOTIDE SEQUENCE [LARGE SCALE GENOMIC DNA]</scope>
</reference>
<dbReference type="SMART" id="SM00312">
    <property type="entry name" value="PX"/>
    <property type="match status" value="1"/>
</dbReference>
<dbReference type="GO" id="GO:0097320">
    <property type="term" value="P:plasma membrane tubulation"/>
    <property type="evidence" value="ECO:0007669"/>
    <property type="project" value="TreeGrafter"/>
</dbReference>
<dbReference type="InterPro" id="IPR019497">
    <property type="entry name" value="Sorting_nexin_WASP-bd-dom"/>
</dbReference>
<dbReference type="Gene3D" id="3.30.1520.10">
    <property type="entry name" value="Phox-like domain"/>
    <property type="match status" value="1"/>
</dbReference>
<dbReference type="GO" id="GO:0031410">
    <property type="term" value="C:cytoplasmic vesicle"/>
    <property type="evidence" value="ECO:0007669"/>
    <property type="project" value="TreeGrafter"/>
</dbReference>
<dbReference type="PROSITE" id="PS50195">
    <property type="entry name" value="PX"/>
    <property type="match status" value="1"/>
</dbReference>
<dbReference type="GO" id="GO:0005886">
    <property type="term" value="C:plasma membrane"/>
    <property type="evidence" value="ECO:0007669"/>
    <property type="project" value="TreeGrafter"/>
</dbReference>
<keyword evidence="3" id="KW-1185">Reference proteome</keyword>
<dbReference type="InterPro" id="IPR001683">
    <property type="entry name" value="PX_dom"/>
</dbReference>
<protein>
    <submittedName>
        <fullName evidence="4">PX domain-containing protein</fullName>
    </submittedName>
</protein>
<dbReference type="EMBL" id="UYRT01003187">
    <property type="protein sequence ID" value="VDK32865.1"/>
    <property type="molecule type" value="Genomic_DNA"/>
</dbReference>
<sequence>MQLAGSESALMKQGTIRMKNINRFSNFVKSGMEGYILSTSRITSKPEEHHEIIVSRRYKHFDWLHEQMSTKYILIPLPPLPEKQVAGRYEEDLIEHRKNILQIWVNKVSRHPVLCKSDVWIHFLTCTDEKQWKSGKRKAERDEYVGGNFLNCVAVPSHPLDSNDVELKVENFSRSMRSLDESVRFMYDRVSETQKRLAGRKLTTSYLFSLFGTSNT</sequence>
<dbReference type="Pfam" id="PF10456">
    <property type="entry name" value="BAR_3_WASP_bdg"/>
    <property type="match status" value="1"/>
</dbReference>
<dbReference type="GO" id="GO:0006897">
    <property type="term" value="P:endocytosis"/>
    <property type="evidence" value="ECO:0007669"/>
    <property type="project" value="TreeGrafter"/>
</dbReference>
<reference evidence="4" key="1">
    <citation type="submission" date="2016-06" db="UniProtKB">
        <authorList>
            <consortium name="WormBaseParasite"/>
        </authorList>
    </citation>
    <scope>IDENTIFICATION</scope>
</reference>
<dbReference type="OrthoDB" id="10254720at2759"/>
<dbReference type="GO" id="GO:0016197">
    <property type="term" value="P:endosomal transport"/>
    <property type="evidence" value="ECO:0007669"/>
    <property type="project" value="TreeGrafter"/>
</dbReference>
<evidence type="ECO:0000313" key="3">
    <source>
        <dbReference type="Proteomes" id="UP000271098"/>
    </source>
</evidence>
<accession>A0A183D0H7</accession>
<dbReference type="WBParaSite" id="GPUH_0000222301-mRNA-1">
    <property type="protein sequence ID" value="GPUH_0000222301-mRNA-1"/>
    <property type="gene ID" value="GPUH_0000222301"/>
</dbReference>